<evidence type="ECO:0000256" key="2">
    <source>
        <dbReference type="ARBA" id="ARBA00004496"/>
    </source>
</evidence>
<dbReference type="Gene3D" id="2.40.50.140">
    <property type="entry name" value="Nucleic acid-binding proteins"/>
    <property type="match status" value="2"/>
</dbReference>
<gene>
    <name evidence="10" type="primary">rnr_1</name>
    <name evidence="11" type="synonym">rnr_2</name>
    <name evidence="10" type="ORF">IHBHHGIJ_00086</name>
    <name evidence="11" type="ORF">KFEGEMFD_01063</name>
</gene>
<keyword evidence="6 10" id="KW-0378">Hydrolase</keyword>
<evidence type="ECO:0000256" key="3">
    <source>
        <dbReference type="ARBA" id="ARBA00012163"/>
    </source>
</evidence>
<dbReference type="InterPro" id="IPR050180">
    <property type="entry name" value="RNR_Ribonuclease"/>
</dbReference>
<dbReference type="Proteomes" id="UP000435877">
    <property type="component" value="Unassembled WGS sequence"/>
</dbReference>
<dbReference type="RefSeq" id="WP_159266808.1">
    <property type="nucleotide sequence ID" value="NZ_CACSIK010000001.1"/>
</dbReference>
<dbReference type="InterPro" id="IPR001900">
    <property type="entry name" value="RNase_II/R"/>
</dbReference>
<dbReference type="EMBL" id="CACSIK010000001">
    <property type="protein sequence ID" value="CAA0079303.1"/>
    <property type="molecule type" value="Genomic_DNA"/>
</dbReference>
<dbReference type="PANTHER" id="PTHR23355:SF37">
    <property type="entry name" value="EXORIBONUCLEASE 2"/>
    <property type="match status" value="1"/>
</dbReference>
<keyword evidence="12" id="KW-1185">Reference proteome</keyword>
<evidence type="ECO:0000256" key="1">
    <source>
        <dbReference type="ARBA" id="ARBA00001849"/>
    </source>
</evidence>
<dbReference type="PROSITE" id="PS01175">
    <property type="entry name" value="RIBONUCLEASE_II"/>
    <property type="match status" value="1"/>
</dbReference>
<dbReference type="SMART" id="SM00955">
    <property type="entry name" value="RNB"/>
    <property type="match status" value="1"/>
</dbReference>
<protein>
    <recommendedName>
        <fullName evidence="3">exoribonuclease II</fullName>
        <ecNumber evidence="3">3.1.13.1</ecNumber>
    </recommendedName>
</protein>
<dbReference type="GO" id="GO:0003723">
    <property type="term" value="F:RNA binding"/>
    <property type="evidence" value="ECO:0007669"/>
    <property type="project" value="UniProtKB-KW"/>
</dbReference>
<sequence length="629" mass="71272">MLDKNALQQLNQLKSKIIESKDQGEGEVRGSQRRFGFVRLDDGRDVFLAPDDMQRVFPGDRVKITVHTDDKGKFKAELEKLLDSPLDCFTGRYVVRGQGHFVEPDLPRFNKLLFIPPSQRKKCSEGDFLYCQVAQHPFRDGKSQVKVLENIGKPSDVGVEGKYIQRKFKLPRDWPNNCSIGEDSRAEVRKDLRDTPFITIDSAETRDIDDALWAEANENGWQLNVAVADPSAFISPDSPLDLAAKQRANTVYLPGFTQTMLPNPISQGSCSLMANEDRAAIVCSVQVSHQGEISDIEFSEALIRSRAKLNYNDVHAHIHKTVDLEQACLSDLYAASQALRNYRSEHHIMMPEQADFHFKLNEQRKIESISKVERNDAHRLVEECMLAANRSAAVWLADSPSLYVCHAGLREDRYENIRAVLRKEIPDLADSDFGQLPNYIALIKASEKSESSLPLRSIFARMLQPGNISSSPLPHFGLGLESYTTFTSPLRKYSDLLVQRCIRAKLNNEELSLPDEEELAALQERIRNGRQASKQMEQWLQYQYLAQNTSDTVYDARIAHVNGGGFTVELLETGISGFVEARTIPEKLSFDADALRLFNDKQSFQLDQLVKVKTSELDDFQRKLMFLLV</sequence>
<feature type="domain" description="S1 motif" evidence="9">
    <location>
        <begin position="551"/>
        <end position="629"/>
    </location>
</feature>
<dbReference type="SUPFAM" id="SSF50249">
    <property type="entry name" value="Nucleic acid-binding proteins"/>
    <property type="match status" value="3"/>
</dbReference>
<evidence type="ECO:0000259" key="9">
    <source>
        <dbReference type="PROSITE" id="PS50126"/>
    </source>
</evidence>
<dbReference type="AlphaFoldDB" id="A0A5S9MQI0"/>
<dbReference type="Pfam" id="PF00575">
    <property type="entry name" value="S1"/>
    <property type="match status" value="1"/>
</dbReference>
<dbReference type="GO" id="GO:0005829">
    <property type="term" value="C:cytosol"/>
    <property type="evidence" value="ECO:0007669"/>
    <property type="project" value="TreeGrafter"/>
</dbReference>
<accession>A0A5S9MQI0</accession>
<name>A0A5S9MQI0_9GAMM</name>
<evidence type="ECO:0000313" key="13">
    <source>
        <dbReference type="Proteomes" id="UP000439591"/>
    </source>
</evidence>
<dbReference type="EC" id="3.1.13.1" evidence="3"/>
<evidence type="ECO:0000256" key="4">
    <source>
        <dbReference type="ARBA" id="ARBA00022490"/>
    </source>
</evidence>
<dbReference type="InterPro" id="IPR012340">
    <property type="entry name" value="NA-bd_OB-fold"/>
</dbReference>
<dbReference type="InterPro" id="IPR040476">
    <property type="entry name" value="CSD2"/>
</dbReference>
<evidence type="ECO:0000256" key="8">
    <source>
        <dbReference type="ARBA" id="ARBA00022884"/>
    </source>
</evidence>
<dbReference type="OrthoDB" id="9764149at2"/>
<dbReference type="InterPro" id="IPR013223">
    <property type="entry name" value="RNase_B_OB_dom"/>
</dbReference>
<dbReference type="Pfam" id="PF00773">
    <property type="entry name" value="RNB"/>
    <property type="match status" value="1"/>
</dbReference>
<evidence type="ECO:0000256" key="6">
    <source>
        <dbReference type="ARBA" id="ARBA00022801"/>
    </source>
</evidence>
<dbReference type="InterPro" id="IPR004476">
    <property type="entry name" value="RNase_II/RNase_R"/>
</dbReference>
<evidence type="ECO:0000313" key="10">
    <source>
        <dbReference type="EMBL" id="CAA0079303.1"/>
    </source>
</evidence>
<dbReference type="GO" id="GO:0006402">
    <property type="term" value="P:mRNA catabolic process"/>
    <property type="evidence" value="ECO:0007669"/>
    <property type="project" value="TreeGrafter"/>
</dbReference>
<dbReference type="GO" id="GO:0008859">
    <property type="term" value="F:exoribonuclease II activity"/>
    <property type="evidence" value="ECO:0007669"/>
    <property type="project" value="UniProtKB-EC"/>
</dbReference>
<organism evidence="10 12">
    <name type="scientific">Zhongshania aliphaticivorans</name>
    <dbReference type="NCBI Taxonomy" id="1470434"/>
    <lineage>
        <taxon>Bacteria</taxon>
        <taxon>Pseudomonadati</taxon>
        <taxon>Pseudomonadota</taxon>
        <taxon>Gammaproteobacteria</taxon>
        <taxon>Cellvibrionales</taxon>
        <taxon>Spongiibacteraceae</taxon>
        <taxon>Zhongshania</taxon>
    </lineage>
</organism>
<dbReference type="NCBIfam" id="TIGR00358">
    <property type="entry name" value="3_prime_RNase"/>
    <property type="match status" value="1"/>
</dbReference>
<keyword evidence="7" id="KW-0269">Exonuclease</keyword>
<dbReference type="SMART" id="SM00357">
    <property type="entry name" value="CSP"/>
    <property type="match status" value="1"/>
</dbReference>
<keyword evidence="8" id="KW-0694">RNA-binding</keyword>
<dbReference type="Proteomes" id="UP000439591">
    <property type="component" value="Unassembled WGS sequence"/>
</dbReference>
<dbReference type="PANTHER" id="PTHR23355">
    <property type="entry name" value="RIBONUCLEASE"/>
    <property type="match status" value="1"/>
</dbReference>
<proteinExistence type="predicted"/>
<dbReference type="EMBL" id="CACSIM010000001">
    <property type="protein sequence ID" value="CAA0086259.1"/>
    <property type="molecule type" value="Genomic_DNA"/>
</dbReference>
<dbReference type="Pfam" id="PF08206">
    <property type="entry name" value="OB_RNB"/>
    <property type="match status" value="1"/>
</dbReference>
<dbReference type="InterPro" id="IPR003029">
    <property type="entry name" value="S1_domain"/>
</dbReference>
<dbReference type="InterPro" id="IPR011129">
    <property type="entry name" value="CSD"/>
</dbReference>
<keyword evidence="4" id="KW-0963">Cytoplasm</keyword>
<comment type="catalytic activity">
    <reaction evidence="1">
        <text>Exonucleolytic cleavage in the 3'- to 5'-direction to yield nucleoside 5'-phosphates.</text>
        <dbReference type="EC" id="3.1.13.1"/>
    </reaction>
</comment>
<dbReference type="Pfam" id="PF17876">
    <property type="entry name" value="CSD2"/>
    <property type="match status" value="1"/>
</dbReference>
<keyword evidence="5" id="KW-0540">Nuclease</keyword>
<evidence type="ECO:0000256" key="7">
    <source>
        <dbReference type="ARBA" id="ARBA00022839"/>
    </source>
</evidence>
<dbReference type="PROSITE" id="PS50126">
    <property type="entry name" value="S1"/>
    <property type="match status" value="1"/>
</dbReference>
<reference evidence="12 13" key="1">
    <citation type="submission" date="2019-11" db="EMBL/GenBank/DDBJ databases">
        <authorList>
            <person name="Holert J."/>
        </authorList>
    </citation>
    <scope>NUCLEOTIDE SEQUENCE [LARGE SCALE GENOMIC DNA]</scope>
    <source>
        <strain evidence="11">BC3_2A</strain>
        <strain evidence="10">SB11_1A</strain>
    </source>
</reference>
<evidence type="ECO:0000313" key="12">
    <source>
        <dbReference type="Proteomes" id="UP000435877"/>
    </source>
</evidence>
<evidence type="ECO:0000256" key="5">
    <source>
        <dbReference type="ARBA" id="ARBA00022722"/>
    </source>
</evidence>
<dbReference type="InterPro" id="IPR022966">
    <property type="entry name" value="RNase_II/R_CS"/>
</dbReference>
<comment type="subcellular location">
    <subcellularLocation>
        <location evidence="2">Cytoplasm</location>
    </subcellularLocation>
</comment>
<evidence type="ECO:0000313" key="11">
    <source>
        <dbReference type="EMBL" id="CAA0086259.1"/>
    </source>
</evidence>